<proteinExistence type="inferred from homology"/>
<comment type="similarity">
    <text evidence="3">Belongs to the ODC antizyme family.</text>
</comment>
<dbReference type="InterPro" id="IPR038581">
    <property type="entry name" value="ODC_AZ_sf"/>
</dbReference>
<comment type="caution">
    <text evidence="11">The sequence shown here is derived from an EMBL/GenBank/DDBJ whole genome shotgun (WGS) entry which is preliminary data.</text>
</comment>
<evidence type="ECO:0000256" key="2">
    <source>
        <dbReference type="ARBA" id="ARBA00004496"/>
    </source>
</evidence>
<evidence type="ECO:0000256" key="3">
    <source>
        <dbReference type="ARBA" id="ARBA00008796"/>
    </source>
</evidence>
<evidence type="ECO:0000256" key="6">
    <source>
        <dbReference type="ARBA" id="ARBA00022553"/>
    </source>
</evidence>
<evidence type="ECO:0000256" key="9">
    <source>
        <dbReference type="ARBA" id="ARBA00053466"/>
    </source>
</evidence>
<dbReference type="OrthoDB" id="5959761at2759"/>
<comment type="subcellular location">
    <subcellularLocation>
        <location evidence="2">Cytoplasm</location>
    </subcellularLocation>
    <subcellularLocation>
        <location evidence="1">Nucleus</location>
    </subcellularLocation>
</comment>
<evidence type="ECO:0000256" key="4">
    <source>
        <dbReference type="ARBA" id="ARBA00017712"/>
    </source>
</evidence>
<dbReference type="InterPro" id="IPR016181">
    <property type="entry name" value="Acyl_CoA_acyltransferase"/>
</dbReference>
<evidence type="ECO:0000313" key="12">
    <source>
        <dbReference type="Proteomes" id="UP000749559"/>
    </source>
</evidence>
<dbReference type="GO" id="GO:0005634">
    <property type="term" value="C:nucleus"/>
    <property type="evidence" value="ECO:0007669"/>
    <property type="project" value="UniProtKB-SubCell"/>
</dbReference>
<evidence type="ECO:0000256" key="10">
    <source>
        <dbReference type="ARBA" id="ARBA00071308"/>
    </source>
</evidence>
<dbReference type="SUPFAM" id="SSF55729">
    <property type="entry name" value="Acyl-CoA N-acyltransferases (Nat)"/>
    <property type="match status" value="1"/>
</dbReference>
<dbReference type="Gene3D" id="3.40.630.60">
    <property type="match status" value="1"/>
</dbReference>
<keyword evidence="12" id="KW-1185">Reference proteome</keyword>
<evidence type="ECO:0000256" key="5">
    <source>
        <dbReference type="ARBA" id="ARBA00022490"/>
    </source>
</evidence>
<name>A0A8J1UKL0_OWEFU</name>
<gene>
    <name evidence="11" type="ORF">OFUS_LOCUS14227</name>
</gene>
<dbReference type="GO" id="GO:0008073">
    <property type="term" value="F:ornithine decarboxylase inhibitor activity"/>
    <property type="evidence" value="ECO:0007669"/>
    <property type="project" value="InterPro"/>
</dbReference>
<evidence type="ECO:0000256" key="8">
    <source>
        <dbReference type="ARBA" id="ARBA00023242"/>
    </source>
</evidence>
<keyword evidence="8" id="KW-0539">Nucleus</keyword>
<dbReference type="PANTHER" id="PTHR10279:SF10">
    <property type="entry name" value="ORNITHINE DECARBOXYLASE ANTIZYME"/>
    <property type="match status" value="1"/>
</dbReference>
<dbReference type="FunFam" id="3.40.630.60:FF:000002">
    <property type="entry name" value="Ornithine decarboxylase antizyme 3"/>
    <property type="match status" value="1"/>
</dbReference>
<dbReference type="GO" id="GO:0045732">
    <property type="term" value="P:positive regulation of protein catabolic process"/>
    <property type="evidence" value="ECO:0007669"/>
    <property type="project" value="TreeGrafter"/>
</dbReference>
<evidence type="ECO:0000256" key="7">
    <source>
        <dbReference type="ARBA" id="ARBA00022758"/>
    </source>
</evidence>
<keyword evidence="6" id="KW-0597">Phosphoprotein</keyword>
<comment type="function">
    <text evidence="9">Ornithine decarboxylase (ODC) antizyme protein that negatively regulates ODC activity and intracellular polyamine biosynthesis and uptake in response to increased intracellular polyamine levels. Binds to ODC monomers, inhibiting the assembly of the functional ODC homodimers. Does not target the ODC monomers for degradation, which allows a protein synthesis-independent restoration of ODC activity. Stabilizes AZIN2 by interfering with its ubiquitination. Involved in the translocation of AZNI2 from ER-Golgi intermediate compartment (ERGIC) to the cytosol. Probably plays a key role in spermatogenesis by regulating the intracellular concentration of polyamines in haploid germ cells.</text>
</comment>
<reference evidence="11" key="1">
    <citation type="submission" date="2022-03" db="EMBL/GenBank/DDBJ databases">
        <authorList>
            <person name="Martin C."/>
        </authorList>
    </citation>
    <scope>NUCLEOTIDE SEQUENCE</scope>
</reference>
<dbReference type="GO" id="GO:0005737">
    <property type="term" value="C:cytoplasm"/>
    <property type="evidence" value="ECO:0007669"/>
    <property type="project" value="UniProtKB-SubCell"/>
</dbReference>
<keyword evidence="7" id="KW-0688">Ribosomal frameshifting</keyword>
<dbReference type="InterPro" id="IPR002993">
    <property type="entry name" value="ODC_AZ"/>
</dbReference>
<accession>A0A8J1UKL0</accession>
<dbReference type="Pfam" id="PF02100">
    <property type="entry name" value="ODC_AZ"/>
    <property type="match status" value="1"/>
</dbReference>
<sequence length="149" mass="16474">MTEGTGVGVSKEPPVNAKRLLTDYVNGLVDMQHTASSVCASSKLKMRFEITLTDSIVVAWDTIMLGRSLYVEIPNGILPEGSKESFVTLLEYAEEQLKCHHVIVCFKKERSDRACLIRTFMFLGFAAVSPGNPLVPNVGDLLFMAYDIE</sequence>
<dbReference type="Proteomes" id="UP000749559">
    <property type="component" value="Unassembled WGS sequence"/>
</dbReference>
<evidence type="ECO:0000256" key="1">
    <source>
        <dbReference type="ARBA" id="ARBA00004123"/>
    </source>
</evidence>
<dbReference type="GO" id="GO:0075523">
    <property type="term" value="P:viral translational frameshifting"/>
    <property type="evidence" value="ECO:0007669"/>
    <property type="project" value="UniProtKB-KW"/>
</dbReference>
<dbReference type="PROSITE" id="PS01337">
    <property type="entry name" value="ODC_AZ"/>
    <property type="match status" value="1"/>
</dbReference>
<protein>
    <recommendedName>
        <fullName evidence="4">Ornithine decarboxylase antizyme</fullName>
    </recommendedName>
    <alternativeName>
        <fullName evidence="10">Ornithine decarboxylase antizyme 3</fullName>
    </alternativeName>
</protein>
<dbReference type="PANTHER" id="PTHR10279">
    <property type="entry name" value="ORNITHINE DECARBOXYLASE ANTIZYME"/>
    <property type="match status" value="1"/>
</dbReference>
<organism evidence="11 12">
    <name type="scientific">Owenia fusiformis</name>
    <name type="common">Polychaete worm</name>
    <dbReference type="NCBI Taxonomy" id="6347"/>
    <lineage>
        <taxon>Eukaryota</taxon>
        <taxon>Metazoa</taxon>
        <taxon>Spiralia</taxon>
        <taxon>Lophotrochozoa</taxon>
        <taxon>Annelida</taxon>
        <taxon>Polychaeta</taxon>
        <taxon>Sedentaria</taxon>
        <taxon>Canalipalpata</taxon>
        <taxon>Sabellida</taxon>
        <taxon>Oweniida</taxon>
        <taxon>Oweniidae</taxon>
        <taxon>Owenia</taxon>
    </lineage>
</organism>
<keyword evidence="5" id="KW-0963">Cytoplasm</keyword>
<evidence type="ECO:0000313" key="11">
    <source>
        <dbReference type="EMBL" id="CAH1788757.1"/>
    </source>
</evidence>
<dbReference type="AlphaFoldDB" id="A0A8J1UKL0"/>
<dbReference type="EMBL" id="CAIIXF020000007">
    <property type="protein sequence ID" value="CAH1788757.1"/>
    <property type="molecule type" value="Genomic_DNA"/>
</dbReference>